<dbReference type="Gramene" id="PRQ21646">
    <property type="protein sequence ID" value="PRQ21646"/>
    <property type="gene ID" value="RchiOBHm_Chr7g0241561"/>
</dbReference>
<dbReference type="GO" id="GO:0046872">
    <property type="term" value="F:metal ion binding"/>
    <property type="evidence" value="ECO:0007669"/>
    <property type="project" value="UniProtKB-KW"/>
</dbReference>
<dbReference type="STRING" id="74649.A0A2P6PI88"/>
<keyword evidence="7" id="KW-0647">Proteasome</keyword>
<evidence type="ECO:0000256" key="2">
    <source>
        <dbReference type="ARBA" id="ARBA00022723"/>
    </source>
</evidence>
<evidence type="ECO:0000313" key="7">
    <source>
        <dbReference type="EMBL" id="PRQ21646.1"/>
    </source>
</evidence>
<keyword evidence="2" id="KW-0479">Metal-binding</keyword>
<dbReference type="EC" id="3.4.25.1" evidence="7"/>
<keyword evidence="5" id="KW-0482">Metalloprotease</keyword>
<gene>
    <name evidence="7" type="ORF">RchiOBHm_Chr7g0241561</name>
</gene>
<dbReference type="GO" id="GO:0000502">
    <property type="term" value="C:proteasome complex"/>
    <property type="evidence" value="ECO:0007669"/>
    <property type="project" value="UniProtKB-KW"/>
</dbReference>
<keyword evidence="8" id="KW-1185">Reference proteome</keyword>
<evidence type="ECO:0000256" key="4">
    <source>
        <dbReference type="ARBA" id="ARBA00022833"/>
    </source>
</evidence>
<keyword evidence="3 7" id="KW-0378">Hydrolase</keyword>
<evidence type="ECO:0000259" key="6">
    <source>
        <dbReference type="Pfam" id="PF23594"/>
    </source>
</evidence>
<dbReference type="AlphaFoldDB" id="A0A2P6PI88"/>
<dbReference type="Pfam" id="PF23594">
    <property type="entry name" value="RPN11_C"/>
    <property type="match status" value="1"/>
</dbReference>
<evidence type="ECO:0000256" key="5">
    <source>
        <dbReference type="ARBA" id="ARBA00023049"/>
    </source>
</evidence>
<name>A0A2P6PI88_ROSCH</name>
<proteinExistence type="predicted"/>
<dbReference type="EMBL" id="PDCK01000045">
    <property type="protein sequence ID" value="PRQ21646.1"/>
    <property type="molecule type" value="Genomic_DNA"/>
</dbReference>
<evidence type="ECO:0000256" key="3">
    <source>
        <dbReference type="ARBA" id="ARBA00022801"/>
    </source>
</evidence>
<feature type="domain" description="26S proteasome regulatory subunit RPN11 C-terminal" evidence="6">
    <location>
        <begin position="1"/>
        <end position="51"/>
    </location>
</feature>
<dbReference type="GO" id="GO:0008237">
    <property type="term" value="F:metallopeptidase activity"/>
    <property type="evidence" value="ECO:0007669"/>
    <property type="project" value="UniProtKB-KW"/>
</dbReference>
<comment type="caution">
    <text evidence="7">The sequence shown here is derived from an EMBL/GenBank/DDBJ whole genome shotgun (WGS) entry which is preliminary data.</text>
</comment>
<protein>
    <submittedName>
        <fullName evidence="7">Putative proteasome endopeptidase complex</fullName>
        <ecNumber evidence="7">3.4.25.1</ecNumber>
    </submittedName>
</protein>
<evidence type="ECO:0000256" key="1">
    <source>
        <dbReference type="ARBA" id="ARBA00022670"/>
    </source>
</evidence>
<dbReference type="Proteomes" id="UP000238479">
    <property type="component" value="Chromosome 7"/>
</dbReference>
<keyword evidence="1" id="KW-0645">Protease</keyword>
<organism evidence="7 8">
    <name type="scientific">Rosa chinensis</name>
    <name type="common">China rose</name>
    <dbReference type="NCBI Taxonomy" id="74649"/>
    <lineage>
        <taxon>Eukaryota</taxon>
        <taxon>Viridiplantae</taxon>
        <taxon>Streptophyta</taxon>
        <taxon>Embryophyta</taxon>
        <taxon>Tracheophyta</taxon>
        <taxon>Spermatophyta</taxon>
        <taxon>Magnoliopsida</taxon>
        <taxon>eudicotyledons</taxon>
        <taxon>Gunneridae</taxon>
        <taxon>Pentapetalae</taxon>
        <taxon>rosids</taxon>
        <taxon>fabids</taxon>
        <taxon>Rosales</taxon>
        <taxon>Rosaceae</taxon>
        <taxon>Rosoideae</taxon>
        <taxon>Rosoideae incertae sedis</taxon>
        <taxon>Rosa</taxon>
    </lineage>
</organism>
<evidence type="ECO:0000313" key="8">
    <source>
        <dbReference type="Proteomes" id="UP000238479"/>
    </source>
</evidence>
<keyword evidence="4" id="KW-0862">Zinc</keyword>
<dbReference type="InterPro" id="IPR056263">
    <property type="entry name" value="RPN11_C"/>
</dbReference>
<reference evidence="7 8" key="1">
    <citation type="journal article" date="2018" name="Nat. Genet.">
        <title>The Rosa genome provides new insights in the design of modern roses.</title>
        <authorList>
            <person name="Bendahmane M."/>
        </authorList>
    </citation>
    <scope>NUCLEOTIDE SEQUENCE [LARGE SCALE GENOMIC DNA]</scope>
    <source>
        <strain evidence="8">cv. Old Blush</strain>
    </source>
</reference>
<dbReference type="GO" id="GO:0006508">
    <property type="term" value="P:proteolysis"/>
    <property type="evidence" value="ECO:0007669"/>
    <property type="project" value="UniProtKB-KW"/>
</dbReference>
<accession>A0A2P6PI88</accession>
<sequence length="63" mass="6851">MLTLAVKYNEAVHEEDGLTSEKLAIANVGRPDAKKRLEERVSNLMSSNIVQGSKPWAVVDPGS</sequence>